<dbReference type="FunFam" id="1.10.3720.10:FF:000001">
    <property type="entry name" value="Glycine betaine ABC transporter, permease"/>
    <property type="match status" value="1"/>
</dbReference>
<dbReference type="PANTHER" id="PTHR30177">
    <property type="entry name" value="GLYCINE BETAINE/L-PROLINE TRANSPORT SYSTEM PERMEASE PROTEIN PROW"/>
    <property type="match status" value="1"/>
</dbReference>
<dbReference type="CDD" id="cd06261">
    <property type="entry name" value="TM_PBP2"/>
    <property type="match status" value="1"/>
</dbReference>
<comment type="subcellular location">
    <subcellularLocation>
        <location evidence="6">Cell membrane</location>
        <topology evidence="6">Multi-pass membrane protein</topology>
    </subcellularLocation>
    <subcellularLocation>
        <location evidence="1">Membrane</location>
        <topology evidence="1">Multi-pass membrane protein</topology>
    </subcellularLocation>
</comment>
<organism evidence="8 9">
    <name type="scientific">Sinobaca qinghaiensis</name>
    <dbReference type="NCBI Taxonomy" id="342944"/>
    <lineage>
        <taxon>Bacteria</taxon>
        <taxon>Bacillati</taxon>
        <taxon>Bacillota</taxon>
        <taxon>Bacilli</taxon>
        <taxon>Bacillales</taxon>
        <taxon>Sporolactobacillaceae</taxon>
        <taxon>Sinobaca</taxon>
    </lineage>
</organism>
<dbReference type="InterPro" id="IPR000515">
    <property type="entry name" value="MetI-like"/>
</dbReference>
<dbReference type="Proteomes" id="UP000285120">
    <property type="component" value="Unassembled WGS sequence"/>
</dbReference>
<sequence>MNELIEYFVKNYPFLWGYMLDHLEIVGLATITAILIGVPIGIYLTTNKYLAGTILQLASVFMTIPSIALFGVMIPVLSVINQGVGFLPAFLALVLYSQLPIIRNTYTGIQNVDPQLRDAANGLGMTTLQRLWKVEIPNAMPLIMAGVRTATVLNIGIGAIAAFIGAGGLGVVIYQGIVRANTTMVLAGAISVAVVAILADFILKLIQKKLTPKGAN</sequence>
<keyword evidence="2 6" id="KW-0813">Transport</keyword>
<feature type="domain" description="ABC transmembrane type-1" evidence="7">
    <location>
        <begin position="19"/>
        <end position="203"/>
    </location>
</feature>
<comment type="caution">
    <text evidence="8">The sequence shown here is derived from an EMBL/GenBank/DDBJ whole genome shotgun (WGS) entry which is preliminary data.</text>
</comment>
<proteinExistence type="inferred from homology"/>
<dbReference type="EMBL" id="RAPK01000006">
    <property type="protein sequence ID" value="RKD76218.1"/>
    <property type="molecule type" value="Genomic_DNA"/>
</dbReference>
<dbReference type="Pfam" id="PF00528">
    <property type="entry name" value="BPD_transp_1"/>
    <property type="match status" value="1"/>
</dbReference>
<comment type="similarity">
    <text evidence="6">Belongs to the binding-protein-dependent transport system permease family.</text>
</comment>
<dbReference type="PROSITE" id="PS50928">
    <property type="entry name" value="ABC_TM1"/>
    <property type="match status" value="1"/>
</dbReference>
<keyword evidence="5 6" id="KW-0472">Membrane</keyword>
<evidence type="ECO:0000313" key="9">
    <source>
        <dbReference type="Proteomes" id="UP000285120"/>
    </source>
</evidence>
<evidence type="ECO:0000256" key="5">
    <source>
        <dbReference type="ARBA" id="ARBA00023136"/>
    </source>
</evidence>
<dbReference type="PANTHER" id="PTHR30177:SF4">
    <property type="entry name" value="OSMOPROTECTANT IMPORT PERMEASE PROTEIN OSMW"/>
    <property type="match status" value="1"/>
</dbReference>
<accession>A0A419V8D5</accession>
<evidence type="ECO:0000256" key="3">
    <source>
        <dbReference type="ARBA" id="ARBA00022692"/>
    </source>
</evidence>
<keyword evidence="4 6" id="KW-1133">Transmembrane helix</keyword>
<dbReference type="GO" id="GO:0031460">
    <property type="term" value="P:glycine betaine transport"/>
    <property type="evidence" value="ECO:0007669"/>
    <property type="project" value="TreeGrafter"/>
</dbReference>
<feature type="transmembrane region" description="Helical" evidence="6">
    <location>
        <begin position="83"/>
        <end position="102"/>
    </location>
</feature>
<reference evidence="8 9" key="1">
    <citation type="submission" date="2018-09" db="EMBL/GenBank/DDBJ databases">
        <title>Genomic Encyclopedia of Archaeal and Bacterial Type Strains, Phase II (KMG-II): from individual species to whole genera.</title>
        <authorList>
            <person name="Goeker M."/>
        </authorList>
    </citation>
    <scope>NUCLEOTIDE SEQUENCE [LARGE SCALE GENOMIC DNA]</scope>
    <source>
        <strain evidence="8 9">DSM 17008</strain>
    </source>
</reference>
<dbReference type="GO" id="GO:0005886">
    <property type="term" value="C:plasma membrane"/>
    <property type="evidence" value="ECO:0007669"/>
    <property type="project" value="UniProtKB-SubCell"/>
</dbReference>
<gene>
    <name evidence="8" type="ORF">ATL39_0431</name>
</gene>
<dbReference type="AlphaFoldDB" id="A0A419V8D5"/>
<feature type="transmembrane region" description="Helical" evidence="6">
    <location>
        <begin position="25"/>
        <end position="45"/>
    </location>
</feature>
<evidence type="ECO:0000256" key="1">
    <source>
        <dbReference type="ARBA" id="ARBA00004141"/>
    </source>
</evidence>
<evidence type="ECO:0000256" key="2">
    <source>
        <dbReference type="ARBA" id="ARBA00022448"/>
    </source>
</evidence>
<evidence type="ECO:0000256" key="4">
    <source>
        <dbReference type="ARBA" id="ARBA00022989"/>
    </source>
</evidence>
<protein>
    <submittedName>
        <fullName evidence="8">Osmoprotectant transport system permease protein</fullName>
    </submittedName>
</protein>
<feature type="transmembrane region" description="Helical" evidence="6">
    <location>
        <begin position="152"/>
        <end position="177"/>
    </location>
</feature>
<evidence type="ECO:0000259" key="7">
    <source>
        <dbReference type="PROSITE" id="PS50928"/>
    </source>
</evidence>
<dbReference type="SUPFAM" id="SSF161098">
    <property type="entry name" value="MetI-like"/>
    <property type="match status" value="1"/>
</dbReference>
<dbReference type="RefSeq" id="WP_120191631.1">
    <property type="nucleotide sequence ID" value="NZ_RAPK01000006.1"/>
</dbReference>
<evidence type="ECO:0000256" key="6">
    <source>
        <dbReference type="RuleBase" id="RU363032"/>
    </source>
</evidence>
<dbReference type="InterPro" id="IPR035906">
    <property type="entry name" value="MetI-like_sf"/>
</dbReference>
<dbReference type="Gene3D" id="1.10.3720.10">
    <property type="entry name" value="MetI-like"/>
    <property type="match status" value="1"/>
</dbReference>
<keyword evidence="9" id="KW-1185">Reference proteome</keyword>
<feature type="transmembrane region" description="Helical" evidence="6">
    <location>
        <begin position="183"/>
        <end position="203"/>
    </location>
</feature>
<dbReference type="OrthoDB" id="9801163at2"/>
<dbReference type="InterPro" id="IPR051204">
    <property type="entry name" value="ABC_transp_perm/SBD"/>
</dbReference>
<name>A0A419V8D5_9BACL</name>
<dbReference type="GO" id="GO:0055085">
    <property type="term" value="P:transmembrane transport"/>
    <property type="evidence" value="ECO:0007669"/>
    <property type="project" value="InterPro"/>
</dbReference>
<evidence type="ECO:0000313" key="8">
    <source>
        <dbReference type="EMBL" id="RKD76218.1"/>
    </source>
</evidence>
<feature type="transmembrane region" description="Helical" evidence="6">
    <location>
        <begin position="57"/>
        <end position="77"/>
    </location>
</feature>
<keyword evidence="3 6" id="KW-0812">Transmembrane</keyword>